<dbReference type="EMBL" id="RAZM01000106">
    <property type="protein sequence ID" value="RLT78457.1"/>
    <property type="molecule type" value="Genomic_DNA"/>
</dbReference>
<gene>
    <name evidence="1" type="ORF">D7Y07_19060</name>
</gene>
<reference evidence="1 2" key="1">
    <citation type="submission" date="2018-09" db="EMBL/GenBank/DDBJ databases">
        <title>Murine metabolic-syndrome-specific gut microbial biobank.</title>
        <authorList>
            <person name="Liu C."/>
        </authorList>
    </citation>
    <scope>NUCLEOTIDE SEQUENCE [LARGE SCALE GENOMIC DNA]</scope>
    <source>
        <strain evidence="1 2">0.1X-D8-26</strain>
    </source>
</reference>
<evidence type="ECO:0000313" key="1">
    <source>
        <dbReference type="EMBL" id="RLT78457.1"/>
    </source>
</evidence>
<dbReference type="AlphaFoldDB" id="A0A3L8A5K5"/>
<comment type="caution">
    <text evidence="1">The sequence shown here is derived from an EMBL/GenBank/DDBJ whole genome shotgun (WGS) entry which is preliminary data.</text>
</comment>
<name>A0A3L8A5K5_9BACE</name>
<protein>
    <submittedName>
        <fullName evidence="1">Uncharacterized protein</fullName>
    </submittedName>
</protein>
<organism evidence="1 2">
    <name type="scientific">Bacteroides acidifaciens</name>
    <dbReference type="NCBI Taxonomy" id="85831"/>
    <lineage>
        <taxon>Bacteria</taxon>
        <taxon>Pseudomonadati</taxon>
        <taxon>Bacteroidota</taxon>
        <taxon>Bacteroidia</taxon>
        <taxon>Bacteroidales</taxon>
        <taxon>Bacteroidaceae</taxon>
        <taxon>Bacteroides</taxon>
    </lineage>
</organism>
<sequence length="156" mass="18097">MLPLIFNYKGWQVTISDDSGIFTFADMKVKVEIEIAVWQYAATLYQAYIKEQKKKGLTSRLVRPICKEKASSSFVSVFASREPSYSEEAHNYYLKLAEEFAKNKRVEYSFNVNGGMFDRFMGQNISAVEKAKQRVIAYIDDNLGNAWELFLKFIRK</sequence>
<accession>A0A3L8A5K5</accession>
<dbReference type="Proteomes" id="UP000267159">
    <property type="component" value="Unassembled WGS sequence"/>
</dbReference>
<proteinExistence type="predicted"/>
<evidence type="ECO:0000313" key="2">
    <source>
        <dbReference type="Proteomes" id="UP000267159"/>
    </source>
</evidence>